<dbReference type="Pfam" id="PF05199">
    <property type="entry name" value="GMC_oxred_C"/>
    <property type="match status" value="1"/>
</dbReference>
<dbReference type="SUPFAM" id="SSF54373">
    <property type="entry name" value="FAD-linked reductases, C-terminal domain"/>
    <property type="match status" value="1"/>
</dbReference>
<feature type="domain" description="Glucose-methanol-choline oxidoreductase N-terminal" evidence="6">
    <location>
        <begin position="259"/>
        <end position="273"/>
    </location>
</feature>
<comment type="similarity">
    <text evidence="2">Belongs to the GMC oxidoreductase family.</text>
</comment>
<dbReference type="RefSeq" id="WP_090619988.1">
    <property type="nucleotide sequence ID" value="NZ_FOFD01000004.1"/>
</dbReference>
<comment type="cofactor">
    <cofactor evidence="1">
        <name>FAD</name>
        <dbReference type="ChEBI" id="CHEBI:57692"/>
    </cofactor>
</comment>
<dbReference type="InterPro" id="IPR036188">
    <property type="entry name" value="FAD/NAD-bd_sf"/>
</dbReference>
<dbReference type="GO" id="GO:0008812">
    <property type="term" value="F:choline dehydrogenase activity"/>
    <property type="evidence" value="ECO:0007669"/>
    <property type="project" value="TreeGrafter"/>
</dbReference>
<dbReference type="InterPro" id="IPR012132">
    <property type="entry name" value="GMC_OxRdtase"/>
</dbReference>
<evidence type="ECO:0000256" key="4">
    <source>
        <dbReference type="ARBA" id="ARBA00022827"/>
    </source>
</evidence>
<dbReference type="Gene3D" id="3.50.50.60">
    <property type="entry name" value="FAD/NAD(P)-binding domain"/>
    <property type="match status" value="1"/>
</dbReference>
<gene>
    <name evidence="7" type="ORF">SAMN04489841_3498</name>
</gene>
<keyword evidence="3" id="KW-0285">Flavoprotein</keyword>
<sequence>MTEGGRSYEYVIVGAGPAGCVLANRLSADGDTDVLLLEAGRPDEKREIEIPAAFSELFRSAVDWNYHTEPQSALCDRELYWPRGKTLGGSSSINAMIYIRGQPDDYDHWAQLGNEGWGYEDVLPSFKRAEHNERGPSEYHGTGGPRNVADLRSPNELSEAFVEAGQAVGLPHNEDFNAGEREGVGCYQVTQEGGRRHSAADAYLKPVLDRPNLTAVTGARVTRVRFDGREAVGVEYARDDGDGSRATVDATDEVLLSAGAINSPQVLLCSGVGPADHLAEHDIPVVADLPGVGRNLQDHLQASVGYECEKPISLADADSLWNVLKHLVLKRGPLTSNVGEAGGFATVAEDADRPDVQFHFAPSHFVEHGFDNPDGHGFSLNALQLRPESRGRITLDSADPFDEPAIDPQYLTAGDDLEVLLEGVKLAREIMRAEPFDEYRGEELLPGPDVRTDEGLIEHIRETAETLYHPVGTCKMGDDELAVVDDRLRVRGLEGIRVVDASVMPTITSGNTDAPTTMIAEKAADFVRNVA</sequence>
<evidence type="ECO:0000256" key="1">
    <source>
        <dbReference type="ARBA" id="ARBA00001974"/>
    </source>
</evidence>
<accession>A0A1H9MU50</accession>
<dbReference type="GO" id="GO:0050660">
    <property type="term" value="F:flavin adenine dinucleotide binding"/>
    <property type="evidence" value="ECO:0007669"/>
    <property type="project" value="InterPro"/>
</dbReference>
<dbReference type="PANTHER" id="PTHR11552">
    <property type="entry name" value="GLUCOSE-METHANOL-CHOLINE GMC OXIDOREDUCTASE"/>
    <property type="match status" value="1"/>
</dbReference>
<dbReference type="InterPro" id="IPR007867">
    <property type="entry name" value="GMC_OxRtase_C"/>
</dbReference>
<evidence type="ECO:0000256" key="3">
    <source>
        <dbReference type="ARBA" id="ARBA00022630"/>
    </source>
</evidence>
<evidence type="ECO:0000259" key="5">
    <source>
        <dbReference type="PROSITE" id="PS00623"/>
    </source>
</evidence>
<dbReference type="PROSITE" id="PS00623">
    <property type="entry name" value="GMC_OXRED_1"/>
    <property type="match status" value="1"/>
</dbReference>
<dbReference type="AlphaFoldDB" id="A0A1H9MU50"/>
<organism evidence="7 8">
    <name type="scientific">Natrinema salaciae</name>
    <dbReference type="NCBI Taxonomy" id="1186196"/>
    <lineage>
        <taxon>Archaea</taxon>
        <taxon>Methanobacteriati</taxon>
        <taxon>Methanobacteriota</taxon>
        <taxon>Stenosarchaea group</taxon>
        <taxon>Halobacteria</taxon>
        <taxon>Halobacteriales</taxon>
        <taxon>Natrialbaceae</taxon>
        <taxon>Natrinema</taxon>
    </lineage>
</organism>
<evidence type="ECO:0000313" key="8">
    <source>
        <dbReference type="Proteomes" id="UP000199114"/>
    </source>
</evidence>
<evidence type="ECO:0000256" key="2">
    <source>
        <dbReference type="ARBA" id="ARBA00010790"/>
    </source>
</evidence>
<evidence type="ECO:0000313" key="7">
    <source>
        <dbReference type="EMBL" id="SER27250.1"/>
    </source>
</evidence>
<dbReference type="NCBIfam" id="NF002550">
    <property type="entry name" value="PRK02106.1"/>
    <property type="match status" value="1"/>
</dbReference>
<dbReference type="PIRSF" id="PIRSF000137">
    <property type="entry name" value="Alcohol_oxidase"/>
    <property type="match status" value="1"/>
</dbReference>
<protein>
    <submittedName>
        <fullName evidence="7">Choline dehydrogenase</fullName>
    </submittedName>
</protein>
<dbReference type="OrthoDB" id="212451at2157"/>
<dbReference type="EMBL" id="FOFD01000004">
    <property type="protein sequence ID" value="SER27250.1"/>
    <property type="molecule type" value="Genomic_DNA"/>
</dbReference>
<dbReference type="Pfam" id="PF00732">
    <property type="entry name" value="GMC_oxred_N"/>
    <property type="match status" value="1"/>
</dbReference>
<dbReference type="PANTHER" id="PTHR11552:SF147">
    <property type="entry name" value="CHOLINE DEHYDROGENASE, MITOCHONDRIAL"/>
    <property type="match status" value="1"/>
</dbReference>
<proteinExistence type="inferred from homology"/>
<dbReference type="Gene3D" id="3.30.560.10">
    <property type="entry name" value="Glucose Oxidase, domain 3"/>
    <property type="match status" value="1"/>
</dbReference>
<keyword evidence="4" id="KW-0274">FAD</keyword>
<dbReference type="STRING" id="1186196.SAMN04489841_3498"/>
<name>A0A1H9MU50_9EURY</name>
<reference evidence="8" key="1">
    <citation type="submission" date="2016-10" db="EMBL/GenBank/DDBJ databases">
        <authorList>
            <person name="Varghese N."/>
            <person name="Submissions S."/>
        </authorList>
    </citation>
    <scope>NUCLEOTIDE SEQUENCE [LARGE SCALE GENOMIC DNA]</scope>
    <source>
        <strain evidence="8">DSM 25055</strain>
    </source>
</reference>
<dbReference type="GO" id="GO:0019285">
    <property type="term" value="P:glycine betaine biosynthetic process from choline"/>
    <property type="evidence" value="ECO:0007669"/>
    <property type="project" value="TreeGrafter"/>
</dbReference>
<evidence type="ECO:0000259" key="6">
    <source>
        <dbReference type="PROSITE" id="PS00624"/>
    </source>
</evidence>
<dbReference type="SMR" id="A0A1H9MU50"/>
<dbReference type="InterPro" id="IPR000172">
    <property type="entry name" value="GMC_OxRdtase_N"/>
</dbReference>
<dbReference type="SUPFAM" id="SSF51905">
    <property type="entry name" value="FAD/NAD(P)-binding domain"/>
    <property type="match status" value="1"/>
</dbReference>
<dbReference type="GO" id="GO:0016020">
    <property type="term" value="C:membrane"/>
    <property type="evidence" value="ECO:0007669"/>
    <property type="project" value="TreeGrafter"/>
</dbReference>
<keyword evidence="8" id="KW-1185">Reference proteome</keyword>
<feature type="domain" description="Glucose-methanol-choline oxidoreductase N-terminal" evidence="5">
    <location>
        <begin position="84"/>
        <end position="107"/>
    </location>
</feature>
<dbReference type="PROSITE" id="PS00624">
    <property type="entry name" value="GMC_OXRED_2"/>
    <property type="match status" value="1"/>
</dbReference>
<dbReference type="Proteomes" id="UP000199114">
    <property type="component" value="Unassembled WGS sequence"/>
</dbReference>